<dbReference type="AlphaFoldDB" id="A0A0C5CDU5"/>
<evidence type="ECO:0000313" key="4">
    <source>
        <dbReference type="Proteomes" id="UP000032024"/>
    </source>
</evidence>
<dbReference type="Proteomes" id="UP000032024">
    <property type="component" value="Chromosome"/>
</dbReference>
<reference evidence="3" key="3">
    <citation type="submission" date="2016-01" db="EMBL/GenBank/DDBJ databases">
        <authorList>
            <person name="Oliw E.H."/>
        </authorList>
    </citation>
    <scope>NUCLEOTIDE SEQUENCE [LARGE SCALE GENOMIC DNA]</scope>
    <source>
        <strain evidence="3">GED7749B</strain>
    </source>
</reference>
<name>A0A0C5CDU5_HEYCO</name>
<sequence>MTRSKKYYLLGIPNLKFRSKLLRIEKLFLKWRHFNMGKKEKLFSAPRWTEPIGLKSDGSPSAISSGTKHYETEEERQKDIETTRYIREMLK</sequence>
<evidence type="ECO:0000313" key="2">
    <source>
        <dbReference type="EMBL" id="AJO23700.1"/>
    </source>
</evidence>
<dbReference type="Proteomes" id="UP000070376">
    <property type="component" value="Unassembled WGS sequence"/>
</dbReference>
<evidence type="ECO:0000256" key="1">
    <source>
        <dbReference type="SAM" id="MobiDB-lite"/>
    </source>
</evidence>
<reference evidence="5" key="4">
    <citation type="submission" date="2016-01" db="EMBL/GenBank/DDBJ databases">
        <authorList>
            <person name="Mitreva M."/>
            <person name="Pepin K.H."/>
            <person name="Mihindukulasuriya K.A."/>
            <person name="Fulton R."/>
            <person name="Fronick C."/>
            <person name="O'Laughlin M."/>
            <person name="Miner T."/>
            <person name="Herter B."/>
            <person name="Rosa B.A."/>
            <person name="Cordes M."/>
            <person name="Tomlinson C."/>
            <person name="Wollam A."/>
            <person name="Palsikar V.B."/>
            <person name="Mardis E.R."/>
            <person name="Wilson R.K."/>
        </authorList>
    </citation>
    <scope>NUCLEOTIDE SEQUENCE [LARGE SCALE GENOMIC DNA]</scope>
    <source>
        <strain evidence="5">GED7749B</strain>
    </source>
</reference>
<organism evidence="3 5">
    <name type="scientific">Heyndrickxia coagulans</name>
    <name type="common">Weizmannia coagulans</name>
    <dbReference type="NCBI Taxonomy" id="1398"/>
    <lineage>
        <taxon>Bacteria</taxon>
        <taxon>Bacillati</taxon>
        <taxon>Bacillota</taxon>
        <taxon>Bacilli</taxon>
        <taxon>Bacillales</taxon>
        <taxon>Bacillaceae</taxon>
        <taxon>Heyndrickxia</taxon>
    </lineage>
</organism>
<protein>
    <submittedName>
        <fullName evidence="3">Uncharacterized protein</fullName>
    </submittedName>
</protein>
<evidence type="ECO:0000313" key="3">
    <source>
        <dbReference type="EMBL" id="KWZ77635.1"/>
    </source>
</evidence>
<gene>
    <name evidence="3" type="ORF">HMPREF3213_03238</name>
    <name evidence="2" type="ORF">SB48_HM08orf04640</name>
</gene>
<reference evidence="4" key="2">
    <citation type="submission" date="2015-01" db="EMBL/GenBank/DDBJ databases">
        <title>Comparative genome analysis of Bacillus coagulans HM-08, Clostridium butyricum HM-68, Bacillus subtilis HM-66 and Bacillus paralicheniformis BL-09.</title>
        <authorList>
            <person name="Zhang H."/>
        </authorList>
    </citation>
    <scope>NUCLEOTIDE SEQUENCE [LARGE SCALE GENOMIC DNA]</scope>
    <source>
        <strain evidence="4">HM-08</strain>
    </source>
</reference>
<feature type="compositionally biased region" description="Basic and acidic residues" evidence="1">
    <location>
        <begin position="68"/>
        <end position="78"/>
    </location>
</feature>
<feature type="compositionally biased region" description="Polar residues" evidence="1">
    <location>
        <begin position="58"/>
        <end position="67"/>
    </location>
</feature>
<proteinExistence type="predicted"/>
<dbReference type="EMBL" id="CP010525">
    <property type="protein sequence ID" value="AJO23700.1"/>
    <property type="molecule type" value="Genomic_DNA"/>
</dbReference>
<feature type="region of interest" description="Disordered" evidence="1">
    <location>
        <begin position="53"/>
        <end position="78"/>
    </location>
</feature>
<evidence type="ECO:0000313" key="5">
    <source>
        <dbReference type="Proteomes" id="UP000070376"/>
    </source>
</evidence>
<accession>A0A0C5CDU5</accession>
<keyword evidence="4" id="KW-1185">Reference proteome</keyword>
<reference evidence="2" key="1">
    <citation type="submission" date="2015-01" db="EMBL/GenBank/DDBJ databases">
        <title>Comparative genome analysis of Bacillus coagulans HM-08, Clostridium butyricum HM-68, Bacillus subtilis HM-66 and Bacillus licheniformis BL-09.</title>
        <authorList>
            <person name="Zhang H."/>
        </authorList>
    </citation>
    <scope>NUCLEOTIDE SEQUENCE [LARGE SCALE GENOMIC DNA]</scope>
    <source>
        <strain evidence="2">HM-08</strain>
    </source>
</reference>
<dbReference type="PATRIC" id="fig|1398.18.peg.2883"/>
<dbReference type="EMBL" id="LRPN01000165">
    <property type="protein sequence ID" value="KWZ77635.1"/>
    <property type="molecule type" value="Genomic_DNA"/>
</dbReference>